<organism evidence="14 15">
    <name type="scientific">Crucibulum laeve</name>
    <dbReference type="NCBI Taxonomy" id="68775"/>
    <lineage>
        <taxon>Eukaryota</taxon>
        <taxon>Fungi</taxon>
        <taxon>Dikarya</taxon>
        <taxon>Basidiomycota</taxon>
        <taxon>Agaricomycotina</taxon>
        <taxon>Agaricomycetes</taxon>
        <taxon>Agaricomycetidae</taxon>
        <taxon>Agaricales</taxon>
        <taxon>Agaricineae</taxon>
        <taxon>Nidulariaceae</taxon>
        <taxon>Crucibulum</taxon>
    </lineage>
</organism>
<dbReference type="InterPro" id="IPR039529">
    <property type="entry name" value="PGAP1/BST1"/>
</dbReference>
<dbReference type="PANTHER" id="PTHR15495:SF7">
    <property type="entry name" value="GPI INOSITOL-DEACYLASE"/>
    <property type="match status" value="1"/>
</dbReference>
<evidence type="ECO:0000256" key="7">
    <source>
        <dbReference type="ARBA" id="ARBA00022927"/>
    </source>
</evidence>
<dbReference type="InterPro" id="IPR029058">
    <property type="entry name" value="AB_hydrolase_fold"/>
</dbReference>
<evidence type="ECO:0000256" key="1">
    <source>
        <dbReference type="ARBA" id="ARBA00004477"/>
    </source>
</evidence>
<feature type="domain" description="GPI inositol-deacylase transmembrane" evidence="13">
    <location>
        <begin position="701"/>
        <end position="962"/>
    </location>
</feature>
<reference evidence="14 15" key="1">
    <citation type="journal article" date="2019" name="Nat. Ecol. Evol.">
        <title>Megaphylogeny resolves global patterns of mushroom evolution.</title>
        <authorList>
            <person name="Varga T."/>
            <person name="Krizsan K."/>
            <person name="Foldi C."/>
            <person name="Dima B."/>
            <person name="Sanchez-Garcia M."/>
            <person name="Sanchez-Ramirez S."/>
            <person name="Szollosi G.J."/>
            <person name="Szarkandi J.G."/>
            <person name="Papp V."/>
            <person name="Albert L."/>
            <person name="Andreopoulos W."/>
            <person name="Angelini C."/>
            <person name="Antonin V."/>
            <person name="Barry K.W."/>
            <person name="Bougher N.L."/>
            <person name="Buchanan P."/>
            <person name="Buyck B."/>
            <person name="Bense V."/>
            <person name="Catcheside P."/>
            <person name="Chovatia M."/>
            <person name="Cooper J."/>
            <person name="Damon W."/>
            <person name="Desjardin D."/>
            <person name="Finy P."/>
            <person name="Geml J."/>
            <person name="Haridas S."/>
            <person name="Hughes K."/>
            <person name="Justo A."/>
            <person name="Karasinski D."/>
            <person name="Kautmanova I."/>
            <person name="Kiss B."/>
            <person name="Kocsube S."/>
            <person name="Kotiranta H."/>
            <person name="LaButti K.M."/>
            <person name="Lechner B.E."/>
            <person name="Liimatainen K."/>
            <person name="Lipzen A."/>
            <person name="Lukacs Z."/>
            <person name="Mihaltcheva S."/>
            <person name="Morgado L.N."/>
            <person name="Niskanen T."/>
            <person name="Noordeloos M.E."/>
            <person name="Ohm R.A."/>
            <person name="Ortiz-Santana B."/>
            <person name="Ovrebo C."/>
            <person name="Racz N."/>
            <person name="Riley R."/>
            <person name="Savchenko A."/>
            <person name="Shiryaev A."/>
            <person name="Soop K."/>
            <person name="Spirin V."/>
            <person name="Szebenyi C."/>
            <person name="Tomsovsky M."/>
            <person name="Tulloss R.E."/>
            <person name="Uehling J."/>
            <person name="Grigoriev I.V."/>
            <person name="Vagvolgyi C."/>
            <person name="Papp T."/>
            <person name="Martin F.M."/>
            <person name="Miettinen O."/>
            <person name="Hibbett D.S."/>
            <person name="Nagy L.G."/>
        </authorList>
    </citation>
    <scope>NUCLEOTIDE SEQUENCE [LARGE SCALE GENOMIC DNA]</scope>
    <source>
        <strain evidence="14 15">CBS 166.37</strain>
    </source>
</reference>
<feature type="chain" id="PRO_5022865823" description="GPI inositol-deacylase" evidence="11">
    <location>
        <begin position="28"/>
        <end position="983"/>
    </location>
</feature>
<dbReference type="GO" id="GO:0006505">
    <property type="term" value="P:GPI anchor metabolic process"/>
    <property type="evidence" value="ECO:0007669"/>
    <property type="project" value="TreeGrafter"/>
</dbReference>
<comment type="function">
    <text evidence="10">Involved in inositol deacylation of GPI-anchored proteins which plays important roles in the quality control and ER-associated degradation of GPI-anchored proteins.</text>
</comment>
<dbReference type="GO" id="GO:0005789">
    <property type="term" value="C:endoplasmic reticulum membrane"/>
    <property type="evidence" value="ECO:0007669"/>
    <property type="project" value="UniProtKB-SubCell"/>
</dbReference>
<evidence type="ECO:0000256" key="9">
    <source>
        <dbReference type="ARBA" id="ARBA00023136"/>
    </source>
</evidence>
<evidence type="ECO:0000313" key="15">
    <source>
        <dbReference type="Proteomes" id="UP000308652"/>
    </source>
</evidence>
<dbReference type="PANTHER" id="PTHR15495">
    <property type="entry name" value="NEGATIVE REGULATOR OF VESICLE FORMATION-RELATED"/>
    <property type="match status" value="1"/>
</dbReference>
<gene>
    <name evidence="14" type="ORF">BDQ12DRAFT_702797</name>
</gene>
<evidence type="ECO:0000313" key="14">
    <source>
        <dbReference type="EMBL" id="TFK43831.1"/>
    </source>
</evidence>
<dbReference type="OrthoDB" id="348976at2759"/>
<dbReference type="Pfam" id="PF07819">
    <property type="entry name" value="PGAP1"/>
    <property type="match status" value="1"/>
</dbReference>
<evidence type="ECO:0000256" key="8">
    <source>
        <dbReference type="ARBA" id="ARBA00022989"/>
    </source>
</evidence>
<dbReference type="GO" id="GO:0006888">
    <property type="term" value="P:endoplasmic reticulum to Golgi vesicle-mediated transport"/>
    <property type="evidence" value="ECO:0007669"/>
    <property type="project" value="TreeGrafter"/>
</dbReference>
<comment type="subcellular location">
    <subcellularLocation>
        <location evidence="1">Endoplasmic reticulum membrane</location>
        <topology evidence="1">Multi-pass membrane protein</topology>
    </subcellularLocation>
</comment>
<keyword evidence="8 10" id="KW-1133">Transmembrane helix</keyword>
<accession>A0A5C3MRB8</accession>
<evidence type="ECO:0000256" key="2">
    <source>
        <dbReference type="ARBA" id="ARBA00006931"/>
    </source>
</evidence>
<evidence type="ECO:0000256" key="5">
    <source>
        <dbReference type="ARBA" id="ARBA00022801"/>
    </source>
</evidence>
<dbReference type="EMBL" id="ML213591">
    <property type="protein sequence ID" value="TFK43831.1"/>
    <property type="molecule type" value="Genomic_DNA"/>
</dbReference>
<keyword evidence="5 10" id="KW-0378">Hydrolase</keyword>
<dbReference type="Gene3D" id="3.40.50.1820">
    <property type="entry name" value="alpha/beta hydrolase"/>
    <property type="match status" value="1"/>
</dbReference>
<keyword evidence="3 10" id="KW-0813">Transport</keyword>
<feature type="domain" description="GPI inositol-deacylase PGAP1-like alpha/beta" evidence="12">
    <location>
        <begin position="81"/>
        <end position="296"/>
    </location>
</feature>
<dbReference type="Pfam" id="PF25140">
    <property type="entry name" value="PGAP1_TMD"/>
    <property type="match status" value="1"/>
</dbReference>
<feature type="transmembrane region" description="Helical" evidence="10">
    <location>
        <begin position="923"/>
        <end position="941"/>
    </location>
</feature>
<dbReference type="EC" id="3.1.-.-" evidence="10"/>
<evidence type="ECO:0000259" key="13">
    <source>
        <dbReference type="Pfam" id="PF25140"/>
    </source>
</evidence>
<keyword evidence="7 10" id="KW-0653">Protein transport</keyword>
<dbReference type="Proteomes" id="UP000308652">
    <property type="component" value="Unassembled WGS sequence"/>
</dbReference>
<feature type="transmembrane region" description="Helical" evidence="10">
    <location>
        <begin position="717"/>
        <end position="742"/>
    </location>
</feature>
<comment type="similarity">
    <text evidence="2 10">Belongs to the GPI inositol-deacylase family.</text>
</comment>
<dbReference type="GO" id="GO:0050185">
    <property type="term" value="F:phosphatidylinositol deacylase activity"/>
    <property type="evidence" value="ECO:0007669"/>
    <property type="project" value="TreeGrafter"/>
</dbReference>
<feature type="transmembrane region" description="Helical" evidence="10">
    <location>
        <begin position="856"/>
        <end position="879"/>
    </location>
</feature>
<evidence type="ECO:0000256" key="10">
    <source>
        <dbReference type="RuleBase" id="RU365011"/>
    </source>
</evidence>
<dbReference type="AlphaFoldDB" id="A0A5C3MRB8"/>
<protein>
    <recommendedName>
        <fullName evidence="10">GPI inositol-deacylase</fullName>
        <ecNumber evidence="10">3.1.-.-</ecNumber>
    </recommendedName>
</protein>
<keyword evidence="4 10" id="KW-0812">Transmembrane</keyword>
<dbReference type="InterPro" id="IPR056824">
    <property type="entry name" value="PGAP1_TMD"/>
</dbReference>
<evidence type="ECO:0000256" key="6">
    <source>
        <dbReference type="ARBA" id="ARBA00022824"/>
    </source>
</evidence>
<feature type="signal peptide" evidence="11">
    <location>
        <begin position="1"/>
        <end position="27"/>
    </location>
</feature>
<evidence type="ECO:0000256" key="4">
    <source>
        <dbReference type="ARBA" id="ARBA00022692"/>
    </source>
</evidence>
<dbReference type="InterPro" id="IPR012908">
    <property type="entry name" value="PGAP1-ab_dom-like"/>
</dbReference>
<evidence type="ECO:0000256" key="11">
    <source>
        <dbReference type="SAM" id="SignalP"/>
    </source>
</evidence>
<feature type="transmembrane region" description="Helical" evidence="10">
    <location>
        <begin position="763"/>
        <end position="790"/>
    </location>
</feature>
<feature type="transmembrane region" description="Helical" evidence="10">
    <location>
        <begin position="891"/>
        <end position="911"/>
    </location>
</feature>
<dbReference type="STRING" id="68775.A0A5C3MRB8"/>
<keyword evidence="6 10" id="KW-0256">Endoplasmic reticulum</keyword>
<dbReference type="SUPFAM" id="SSF53474">
    <property type="entry name" value="alpha/beta-Hydrolases"/>
    <property type="match status" value="1"/>
</dbReference>
<keyword evidence="9 10" id="KW-0472">Membrane</keyword>
<dbReference type="GO" id="GO:0015031">
    <property type="term" value="P:protein transport"/>
    <property type="evidence" value="ECO:0007669"/>
    <property type="project" value="UniProtKB-KW"/>
</dbReference>
<feature type="transmembrane region" description="Helical" evidence="10">
    <location>
        <begin position="633"/>
        <end position="652"/>
    </location>
</feature>
<feature type="transmembrane region" description="Helical" evidence="10">
    <location>
        <begin position="686"/>
        <end position="705"/>
    </location>
</feature>
<name>A0A5C3MRB8_9AGAR</name>
<evidence type="ECO:0000256" key="3">
    <source>
        <dbReference type="ARBA" id="ARBA00022448"/>
    </source>
</evidence>
<sequence length="983" mass="108401">MSVFTHALGITSLLAVLLFFIAGSDIAQNLSPQGCRMSRMSPSYVLQQGFDASWTPLARRYTLWLYREVGWDPIQVSSLLLQGLPVLFIPGNAGSSNQVRSIASSATRQFYSMPGRIAPEFASRSLKPLDFFAVDFNEDLSAFHGPTLESEIKYTSQAVSYIISLYPKNTPIIIMGHSMGGIVADALLPSTNISAVITMSTPHTLPPARFDSRIDDLYSTIQRTLRNDPTPIVSLCGGATDSMIPSESCVLPPIHNTTLRRTVFSSALEGAWTGIGHREMVWCHQVRWRVARAALEIGASHTADGRARILDDWLRDGHTLPPAITESPASREELRLTDPAQYEVHEELTLVLRKPQGSQVYLLPLPKDTSQAAKFTLFVSQGAIPPVSPQNALPLRVAIFKCTSQGSLSQNVPRCGPLKPTTLKLVPNPVPGKVFPIPDEGSDESEGVVLYEADILPLPESLDHRSWIGVKINGADGRGWVFGGFEQGTTTVNDVGTFSLLFGRASVTIPNRNALHTTITFPNLLSNALVVYRVDSIKDIESDCADPLLPPLLAHTSHSVETHYFPLSGQQDRRLLLHTHIPAPYIPRSPLQATHGLNFTIYSSSAIGCGKDVHALHISIDWRGTLGRWASRYLSTLVSWAAGVSALVLFYARTAVDYGGKFIFLPAMPTVTESLAIYGRQMIHQLLPLSLVVAFLPLPEIYFLGNTGEPLLAPIGPLILLIASGLVCVSWWILSALLLAIGKVSKAAFGRRREKTSIHRTTLFSMGLIFLAIFLFIPWQVAFLGCWLYHVHTCASTMQQDSQGSSSTDIPLLSRADDAEPDDLRSDAPVPDRILEQKPWQEQETKRNNLNHNMHLLLFMTWLLPLVAPVLAVWVKTLVTAGLTTPFDGDHVFLNVIPFLVLVDFTSWNSGVLFERQNFERRMSLRWLFMLIAMTAFFVGARRPYNVFDAAKIAVGVIVVVQVGQRYWGGASWPSVQVLNGRR</sequence>
<evidence type="ECO:0000259" key="12">
    <source>
        <dbReference type="Pfam" id="PF07819"/>
    </source>
</evidence>
<proteinExistence type="inferred from homology"/>
<keyword evidence="15" id="KW-1185">Reference proteome</keyword>
<keyword evidence="11" id="KW-0732">Signal</keyword>